<dbReference type="Pfam" id="PF22725">
    <property type="entry name" value="GFO_IDH_MocA_C3"/>
    <property type="match status" value="1"/>
</dbReference>
<dbReference type="SUPFAM" id="SSF55347">
    <property type="entry name" value="Glyceraldehyde-3-phosphate dehydrogenase-like, C-terminal domain"/>
    <property type="match status" value="1"/>
</dbReference>
<comment type="caution">
    <text evidence="4">The sequence shown here is derived from an EMBL/GenBank/DDBJ whole genome shotgun (WGS) entry which is preliminary data.</text>
</comment>
<keyword evidence="5" id="KW-1185">Reference proteome</keyword>
<reference evidence="4 5" key="1">
    <citation type="journal article" date="2012" name="Int. J. Syst. Evol. Microbiol.">
        <title>Flammeovirga pacifica sp. nov., isolated from deep-sea sediment.</title>
        <authorList>
            <person name="Xu H."/>
            <person name="Fu Y."/>
            <person name="Yang N."/>
            <person name="Ding Z."/>
            <person name="Lai Q."/>
            <person name="Zeng R."/>
        </authorList>
    </citation>
    <scope>NUCLEOTIDE SEQUENCE [LARGE SCALE GENOMIC DNA]</scope>
    <source>
        <strain evidence="5">DSM 24597 / LMG 26175 / WPAGA1</strain>
    </source>
</reference>
<feature type="domain" description="GFO/IDH/MocA-like oxidoreductase" evidence="3">
    <location>
        <begin position="135"/>
        <end position="259"/>
    </location>
</feature>
<evidence type="ECO:0000259" key="3">
    <source>
        <dbReference type="Pfam" id="PF22725"/>
    </source>
</evidence>
<dbReference type="InterPro" id="IPR036291">
    <property type="entry name" value="NAD(P)-bd_dom_sf"/>
</dbReference>
<name>A0A1S1YTZ5_FLAPC</name>
<dbReference type="Pfam" id="PF01408">
    <property type="entry name" value="GFO_IDH_MocA"/>
    <property type="match status" value="1"/>
</dbReference>
<dbReference type="PANTHER" id="PTHR43818">
    <property type="entry name" value="BCDNA.GH03377"/>
    <property type="match status" value="1"/>
</dbReference>
<dbReference type="GO" id="GO:0000166">
    <property type="term" value="F:nucleotide binding"/>
    <property type="evidence" value="ECO:0007669"/>
    <property type="project" value="InterPro"/>
</dbReference>
<dbReference type="GO" id="GO:0016491">
    <property type="term" value="F:oxidoreductase activity"/>
    <property type="evidence" value="ECO:0007669"/>
    <property type="project" value="UniProtKB-KW"/>
</dbReference>
<proteinExistence type="predicted"/>
<dbReference type="InterPro" id="IPR050463">
    <property type="entry name" value="Gfo/Idh/MocA_oxidrdct_glycsds"/>
</dbReference>
<dbReference type="PANTHER" id="PTHR43818:SF11">
    <property type="entry name" value="BCDNA.GH03377"/>
    <property type="match status" value="1"/>
</dbReference>
<dbReference type="Proteomes" id="UP000179797">
    <property type="component" value="Unassembled WGS sequence"/>
</dbReference>
<sequence>MKYINNIKWGIIGCGDVTEVKSGPAYQIVEGFELKAVMRRDATKVQDYAKRHGVEKYYTDADQLINDPEIDAIYIATPPDVHLYYALKVAKANKICCIEKPLAPNYQDSLAIYNTFKEKNIPLFVAYYRRSLPRFEKVKTWLDHNEIGEVRHINWKLSSPPSALDVSKEYNWRTDSNIALGGYFDDLASHGIDLLVHFFGKFKEVTGHCTNQQKLYSAYDSITASWLFNNGITGTGYWNFGSQKEEETLEILGSEGTIVLSIFHENPIQLKKGNKIETIEIEHPKHVQLCHVEHMKKHLMEDDFTHPSTPYDAQHVSWVMDKILGKI</sequence>
<evidence type="ECO:0000313" key="4">
    <source>
        <dbReference type="EMBL" id="OHX64489.1"/>
    </source>
</evidence>
<dbReference type="SUPFAM" id="SSF51735">
    <property type="entry name" value="NAD(P)-binding Rossmann-fold domains"/>
    <property type="match status" value="1"/>
</dbReference>
<dbReference type="InterPro" id="IPR000683">
    <property type="entry name" value="Gfo/Idh/MocA-like_OxRdtase_N"/>
</dbReference>
<dbReference type="InterPro" id="IPR055170">
    <property type="entry name" value="GFO_IDH_MocA-like_dom"/>
</dbReference>
<keyword evidence="1" id="KW-0560">Oxidoreductase</keyword>
<dbReference type="AlphaFoldDB" id="A0A1S1YTZ5"/>
<accession>A0A1S1YTZ5</accession>
<evidence type="ECO:0000256" key="1">
    <source>
        <dbReference type="ARBA" id="ARBA00023002"/>
    </source>
</evidence>
<dbReference type="RefSeq" id="WP_044216966.1">
    <property type="nucleotide sequence ID" value="NZ_JRYR02000002.1"/>
</dbReference>
<dbReference type="Gene3D" id="3.30.360.10">
    <property type="entry name" value="Dihydrodipicolinate Reductase, domain 2"/>
    <property type="match status" value="1"/>
</dbReference>
<evidence type="ECO:0000313" key="5">
    <source>
        <dbReference type="Proteomes" id="UP000179797"/>
    </source>
</evidence>
<feature type="domain" description="Gfo/Idh/MocA-like oxidoreductase N-terminal" evidence="2">
    <location>
        <begin position="7"/>
        <end position="127"/>
    </location>
</feature>
<organism evidence="4 5">
    <name type="scientific">Flammeovirga pacifica</name>
    <dbReference type="NCBI Taxonomy" id="915059"/>
    <lineage>
        <taxon>Bacteria</taxon>
        <taxon>Pseudomonadati</taxon>
        <taxon>Bacteroidota</taxon>
        <taxon>Cytophagia</taxon>
        <taxon>Cytophagales</taxon>
        <taxon>Flammeovirgaceae</taxon>
        <taxon>Flammeovirga</taxon>
    </lineage>
</organism>
<dbReference type="Gene3D" id="3.40.50.720">
    <property type="entry name" value="NAD(P)-binding Rossmann-like Domain"/>
    <property type="match status" value="1"/>
</dbReference>
<gene>
    <name evidence="4" type="ORF">NH26_23200</name>
</gene>
<protein>
    <submittedName>
        <fullName evidence="4">Oxidoreductase</fullName>
    </submittedName>
</protein>
<dbReference type="EMBL" id="JRYR02000002">
    <property type="protein sequence ID" value="OHX64489.1"/>
    <property type="molecule type" value="Genomic_DNA"/>
</dbReference>
<dbReference type="OrthoDB" id="9795543at2"/>
<evidence type="ECO:0000259" key="2">
    <source>
        <dbReference type="Pfam" id="PF01408"/>
    </source>
</evidence>
<dbReference type="STRING" id="915059.NH26_23200"/>